<dbReference type="Proteomes" id="UP000617426">
    <property type="component" value="Unassembled WGS sequence"/>
</dbReference>
<evidence type="ECO:0000256" key="1">
    <source>
        <dbReference type="SAM" id="Phobius"/>
    </source>
</evidence>
<keyword evidence="1" id="KW-1133">Transmembrane helix</keyword>
<dbReference type="AlphaFoldDB" id="A0A923IY55"/>
<dbReference type="EMBL" id="JACHMK010000001">
    <property type="protein sequence ID" value="MBB6335138.1"/>
    <property type="molecule type" value="Genomic_DNA"/>
</dbReference>
<evidence type="ECO:0000313" key="2">
    <source>
        <dbReference type="EMBL" id="MBB6335138.1"/>
    </source>
</evidence>
<proteinExistence type="predicted"/>
<gene>
    <name evidence="2" type="ORF">HD592_001703</name>
</gene>
<reference evidence="2" key="1">
    <citation type="submission" date="2020-08" db="EMBL/GenBank/DDBJ databases">
        <title>Sequencing the genomes of 1000 actinobacteria strains.</title>
        <authorList>
            <person name="Klenk H.-P."/>
        </authorList>
    </citation>
    <scope>NUCLEOTIDE SEQUENCE</scope>
    <source>
        <strain evidence="2">DSM 10695</strain>
    </source>
</reference>
<evidence type="ECO:0000313" key="3">
    <source>
        <dbReference type="Proteomes" id="UP000617426"/>
    </source>
</evidence>
<protein>
    <submittedName>
        <fullName evidence="2">Uncharacterized protein</fullName>
    </submittedName>
</protein>
<name>A0A923IY55_9ACTO</name>
<keyword evidence="1" id="KW-0472">Membrane</keyword>
<organism evidence="2 3">
    <name type="scientific">Schaalia hyovaginalis</name>
    <dbReference type="NCBI Taxonomy" id="29316"/>
    <lineage>
        <taxon>Bacteria</taxon>
        <taxon>Bacillati</taxon>
        <taxon>Actinomycetota</taxon>
        <taxon>Actinomycetes</taxon>
        <taxon>Actinomycetales</taxon>
        <taxon>Actinomycetaceae</taxon>
        <taxon>Schaalia</taxon>
    </lineage>
</organism>
<comment type="caution">
    <text evidence="2">The sequence shown here is derived from an EMBL/GenBank/DDBJ whole genome shotgun (WGS) entry which is preliminary data.</text>
</comment>
<sequence>MDGRVFTRSLEFQTKQHSILGLDLGDGVDRDLLFLGSVGTAAWFGALTLLFGLPTQQTIMVYLTLPIVVFYLGFQPDSNRERRKKLTTWILWGRYALVGHRPIINGAITTRRGEYLSLQRRFDLSKVREWFTKDEVVWEPRSHETISFPKAAALDFTFAATLIGFDAMQQVRTAKERRRSV</sequence>
<accession>A0A923IY55</accession>
<feature type="transmembrane region" description="Helical" evidence="1">
    <location>
        <begin position="59"/>
        <end position="74"/>
    </location>
</feature>
<feature type="transmembrane region" description="Helical" evidence="1">
    <location>
        <begin position="32"/>
        <end position="53"/>
    </location>
</feature>
<keyword evidence="1" id="KW-0812">Transmembrane</keyword>
<dbReference type="RefSeq" id="WP_184453343.1">
    <property type="nucleotide sequence ID" value="NZ_JACHMK010000001.1"/>
</dbReference>
<keyword evidence="3" id="KW-1185">Reference proteome</keyword>